<keyword evidence="1" id="KW-0732">Signal</keyword>
<feature type="signal peptide" evidence="1">
    <location>
        <begin position="1"/>
        <end position="30"/>
    </location>
</feature>
<evidence type="ECO:0008006" key="4">
    <source>
        <dbReference type="Google" id="ProtNLM"/>
    </source>
</evidence>
<accession>A0A4V3A454</accession>
<name>A0A4V3A454_9LACO</name>
<reference evidence="2 3" key="1">
    <citation type="journal article" date="2019" name="Appl. Microbiol. Biotechnol.">
        <title>Uncovering carbohydrate metabolism through a genotype-phenotype association study of 56 lactic acid bacteria genomes.</title>
        <authorList>
            <person name="Buron-Moles G."/>
            <person name="Chailyan A."/>
            <person name="Dolejs I."/>
            <person name="Forster J."/>
            <person name="Miks M.H."/>
        </authorList>
    </citation>
    <scope>NUCLEOTIDE SEQUENCE [LARGE SCALE GENOMIC DNA]</scope>
    <source>
        <strain evidence="2 3">ATCC 49373</strain>
    </source>
</reference>
<dbReference type="STRING" id="1122149.FD44_GL000324"/>
<comment type="caution">
    <text evidence="2">The sequence shown here is derived from an EMBL/GenBank/DDBJ whole genome shotgun (WGS) entry which is preliminary data.</text>
</comment>
<feature type="chain" id="PRO_5020200709" description="GW domain-containing protein" evidence="1">
    <location>
        <begin position="31"/>
        <end position="320"/>
    </location>
</feature>
<evidence type="ECO:0000313" key="3">
    <source>
        <dbReference type="Proteomes" id="UP000294854"/>
    </source>
</evidence>
<dbReference type="AlphaFoldDB" id="A0A4V3A454"/>
<evidence type="ECO:0000256" key="1">
    <source>
        <dbReference type="SAM" id="SignalP"/>
    </source>
</evidence>
<gene>
    <name evidence="2" type="ORF">C5L31_000538</name>
</gene>
<evidence type="ECO:0000313" key="2">
    <source>
        <dbReference type="EMBL" id="TDG78943.1"/>
    </source>
</evidence>
<dbReference type="Proteomes" id="UP000294854">
    <property type="component" value="Unassembled WGS sequence"/>
</dbReference>
<organism evidence="2 3">
    <name type="scientific">Secundilactobacillus malefermentans</name>
    <dbReference type="NCBI Taxonomy" id="176292"/>
    <lineage>
        <taxon>Bacteria</taxon>
        <taxon>Bacillati</taxon>
        <taxon>Bacillota</taxon>
        <taxon>Bacilli</taxon>
        <taxon>Lactobacillales</taxon>
        <taxon>Lactobacillaceae</taxon>
        <taxon>Secundilactobacillus</taxon>
    </lineage>
</organism>
<keyword evidence="3" id="KW-1185">Reference proteome</keyword>
<dbReference type="RefSeq" id="WP_010620426.1">
    <property type="nucleotide sequence ID" value="NZ_CP042371.1"/>
</dbReference>
<sequence length="320" mass="34508">MNIAKKSLLIGTVVLSFVGIIGTTTSKASAATITTSYTALKTAATKRNVETTGKNALYSKPGTVKGAKVVASKAKMATFKTSSSSAYYFRAYGYAKTNTGSVYYKVVSMNGKYRGYVYGGKTLNAFSGGVKSAKTTQSVDLPTGTTFYFNKLGKAYGTWTSPQYTQYKAKKLLSNVNPTSAAGKKYAADPLTVTKAVKKTREGWVYYYIEDAKHPEINGWIYSKAVLNYLDEDYYGSYGISVSYQDSESGKSVGNAFVGPYEKDSSTSYDELLNQVSSTSYLPSGYKVTSMKIQDGSNTTLSTGDTIAVGRYPVIVSVSK</sequence>
<protein>
    <recommendedName>
        <fullName evidence="4">GW domain-containing protein</fullName>
    </recommendedName>
</protein>
<proteinExistence type="predicted"/>
<dbReference type="EMBL" id="PUFO01000029">
    <property type="protein sequence ID" value="TDG78943.1"/>
    <property type="molecule type" value="Genomic_DNA"/>
</dbReference>
<dbReference type="OrthoDB" id="2329257at2"/>